<evidence type="ECO:0000256" key="3">
    <source>
        <dbReference type="ARBA" id="ARBA00023015"/>
    </source>
</evidence>
<dbReference type="SUPFAM" id="SSF52540">
    <property type="entry name" value="P-loop containing nucleoside triphosphate hydrolases"/>
    <property type="match status" value="1"/>
</dbReference>
<feature type="region of interest" description="Disordered" evidence="5">
    <location>
        <begin position="66"/>
        <end position="94"/>
    </location>
</feature>
<dbReference type="GO" id="GO:0005524">
    <property type="term" value="F:ATP binding"/>
    <property type="evidence" value="ECO:0007669"/>
    <property type="project" value="UniProtKB-KW"/>
</dbReference>
<dbReference type="InterPro" id="IPR027417">
    <property type="entry name" value="P-loop_NTPase"/>
</dbReference>
<dbReference type="Pfam" id="PF14532">
    <property type="entry name" value="Sigma54_activ_2"/>
    <property type="match status" value="1"/>
</dbReference>
<evidence type="ECO:0000256" key="1">
    <source>
        <dbReference type="ARBA" id="ARBA00022741"/>
    </source>
</evidence>
<evidence type="ECO:0000256" key="5">
    <source>
        <dbReference type="SAM" id="MobiDB-lite"/>
    </source>
</evidence>
<accession>M5TV99</accession>
<dbReference type="Proteomes" id="UP000011885">
    <property type="component" value="Unassembled WGS sequence"/>
</dbReference>
<keyword evidence="1" id="KW-0547">Nucleotide-binding</keyword>
<dbReference type="PANTHER" id="PTHR32071">
    <property type="entry name" value="TRANSCRIPTIONAL REGULATORY PROTEIN"/>
    <property type="match status" value="1"/>
</dbReference>
<dbReference type="InterPro" id="IPR058031">
    <property type="entry name" value="AAA_lid_NorR"/>
</dbReference>
<feature type="domain" description="PAS" evidence="7">
    <location>
        <begin position="1"/>
        <end position="34"/>
    </location>
</feature>
<dbReference type="PRINTS" id="PR01590">
    <property type="entry name" value="HTHFIS"/>
</dbReference>
<name>M5TV99_9BACT</name>
<dbReference type="PATRIC" id="fig|1263870.3.peg.5932"/>
<dbReference type="RefSeq" id="WP_008686619.1">
    <property type="nucleotide sequence ID" value="NZ_ANOH01000395.1"/>
</dbReference>
<dbReference type="PROSITE" id="PS50045">
    <property type="entry name" value="SIGMA54_INTERACT_4"/>
    <property type="match status" value="1"/>
</dbReference>
<feature type="domain" description="Sigma-54 factor interaction" evidence="6">
    <location>
        <begin position="170"/>
        <end position="365"/>
    </location>
</feature>
<evidence type="ECO:0000313" key="9">
    <source>
        <dbReference type="Proteomes" id="UP000011885"/>
    </source>
</evidence>
<dbReference type="EMBL" id="ANOH01000395">
    <property type="protein sequence ID" value="EMI52974.1"/>
    <property type="molecule type" value="Genomic_DNA"/>
</dbReference>
<keyword evidence="3" id="KW-0805">Transcription regulation</keyword>
<evidence type="ECO:0000259" key="7">
    <source>
        <dbReference type="PROSITE" id="PS50112"/>
    </source>
</evidence>
<organism evidence="8 9">
    <name type="scientific">Rhodopirellula sallentina SM41</name>
    <dbReference type="NCBI Taxonomy" id="1263870"/>
    <lineage>
        <taxon>Bacteria</taxon>
        <taxon>Pseudomonadati</taxon>
        <taxon>Planctomycetota</taxon>
        <taxon>Planctomycetia</taxon>
        <taxon>Pirellulales</taxon>
        <taxon>Pirellulaceae</taxon>
        <taxon>Rhodopirellula</taxon>
    </lineage>
</organism>
<dbReference type="Pfam" id="PF25601">
    <property type="entry name" value="AAA_lid_14"/>
    <property type="match status" value="1"/>
</dbReference>
<keyword evidence="9" id="KW-1185">Reference proteome</keyword>
<protein>
    <submittedName>
        <fullName evidence="8">Sigma-54 dependent transcriptional regulator/response regulator</fullName>
    </submittedName>
</protein>
<proteinExistence type="predicted"/>
<reference evidence="8 9" key="1">
    <citation type="journal article" date="2013" name="Mar. Genomics">
        <title>Expression of sulfatases in Rhodopirellula baltica and the diversity of sulfatases in the genus Rhodopirellula.</title>
        <authorList>
            <person name="Wegner C.E."/>
            <person name="Richter-Heitmann T."/>
            <person name="Klindworth A."/>
            <person name="Klockow C."/>
            <person name="Richter M."/>
            <person name="Achstetter T."/>
            <person name="Glockner F.O."/>
            <person name="Harder J."/>
        </authorList>
    </citation>
    <scope>NUCLEOTIDE SEQUENCE [LARGE SCALE GENOMIC DNA]</scope>
    <source>
        <strain evidence="8 9">SM41</strain>
    </source>
</reference>
<dbReference type="InterPro" id="IPR002197">
    <property type="entry name" value="HTH_Fis"/>
</dbReference>
<evidence type="ECO:0000256" key="4">
    <source>
        <dbReference type="ARBA" id="ARBA00023163"/>
    </source>
</evidence>
<dbReference type="Gene3D" id="1.10.10.60">
    <property type="entry name" value="Homeodomain-like"/>
    <property type="match status" value="1"/>
</dbReference>
<dbReference type="GO" id="GO:0043565">
    <property type="term" value="F:sequence-specific DNA binding"/>
    <property type="evidence" value="ECO:0007669"/>
    <property type="project" value="InterPro"/>
</dbReference>
<dbReference type="InterPro" id="IPR002078">
    <property type="entry name" value="Sigma_54_int"/>
</dbReference>
<keyword evidence="2" id="KW-0067">ATP-binding</keyword>
<dbReference type="OrthoDB" id="231230at2"/>
<gene>
    <name evidence="8" type="ORF">RSSM_05602</name>
</gene>
<dbReference type="Gene3D" id="1.10.8.60">
    <property type="match status" value="1"/>
</dbReference>
<dbReference type="Gene3D" id="3.40.50.300">
    <property type="entry name" value="P-loop containing nucleotide triphosphate hydrolases"/>
    <property type="match status" value="1"/>
</dbReference>
<dbReference type="SUPFAM" id="SSF46689">
    <property type="entry name" value="Homeodomain-like"/>
    <property type="match status" value="1"/>
</dbReference>
<comment type="caution">
    <text evidence="8">The sequence shown here is derived from an EMBL/GenBank/DDBJ whole genome shotgun (WGS) entry which is preliminary data.</text>
</comment>
<dbReference type="AlphaFoldDB" id="M5TV99"/>
<dbReference type="Pfam" id="PF02954">
    <property type="entry name" value="HTH_8"/>
    <property type="match status" value="1"/>
</dbReference>
<evidence type="ECO:0000259" key="6">
    <source>
        <dbReference type="PROSITE" id="PS50045"/>
    </source>
</evidence>
<evidence type="ECO:0000256" key="2">
    <source>
        <dbReference type="ARBA" id="ARBA00022840"/>
    </source>
</evidence>
<dbReference type="PROSITE" id="PS50112">
    <property type="entry name" value="PAS"/>
    <property type="match status" value="1"/>
</dbReference>
<sequence>MLASTAACFWLIDADGTIVYVSPEMLAWLGVDEEITAPIAAAIIPDPVMWEDGATHRGHLTRRLHVPAAPSSPDQTTTQEQTRATATNPSSPVREATAHFVKLAARADEETETATTNGPLILGCLGDFTDDADVPWTLWFGEQGVRESAKLDEQIAKFRARQSRRANMLLAGTSPASRQLRSRVELACRIRCHLSITGPNGCGANDLASMMHHASSPNEALVCLDASLMDAELLEAYASPVVAELRENQHTTGTLILDRLGEMPTDGQSRLREWLEMWPARLRLIGILDSESTASSPLIEPLADAMQLYPVEIPDLSERADDLELMTSGLLRSTRFSRETLDLLRSYPWPGQWEELTAAIQFANEMATGERIGREHLPLAIRSYRPSQTQTALVDTNGCQTTIGPRPPSPRDFKLESLDATLAEYEASLIARAMEAADGNKAEAARRLGISRSRLLRKLSELS</sequence>
<dbReference type="GO" id="GO:0006355">
    <property type="term" value="P:regulation of DNA-templated transcription"/>
    <property type="evidence" value="ECO:0007669"/>
    <property type="project" value="InterPro"/>
</dbReference>
<evidence type="ECO:0000313" key="8">
    <source>
        <dbReference type="EMBL" id="EMI52974.1"/>
    </source>
</evidence>
<dbReference type="InterPro" id="IPR009057">
    <property type="entry name" value="Homeodomain-like_sf"/>
</dbReference>
<dbReference type="InterPro" id="IPR000014">
    <property type="entry name" value="PAS"/>
</dbReference>
<feature type="compositionally biased region" description="Low complexity" evidence="5">
    <location>
        <begin position="75"/>
        <end position="87"/>
    </location>
</feature>
<keyword evidence="4" id="KW-0804">Transcription</keyword>
<dbReference type="PANTHER" id="PTHR32071:SF57">
    <property type="entry name" value="C4-DICARBOXYLATE TRANSPORT TRANSCRIPTIONAL REGULATORY PROTEIN DCTD"/>
    <property type="match status" value="1"/>
</dbReference>